<sequence length="187" mass="20977">MDDGTALGLAAAEHIKKHLVSPRVRDGVSLRPGLTEAELAATEELFGFEFADDHRAMLGEVLPVGGGWPDWRLGDIDPVRRQVDWPVDGVLFDVSENEFWHRDWGPRPPEVHAAVEVARTHLATVPRMIPIVSHRCLPGGRGTSGYPVLSMYQTDIIYYGDNLLSFFTHADKPHVHPKPIRFWDDLL</sequence>
<evidence type="ECO:0008006" key="3">
    <source>
        <dbReference type="Google" id="ProtNLM"/>
    </source>
</evidence>
<gene>
    <name evidence="1" type="ORF">LV75_006461</name>
</gene>
<protein>
    <recommendedName>
        <fullName evidence="3">SMI1/KNR4 family protein</fullName>
    </recommendedName>
</protein>
<dbReference type="RefSeq" id="WP_253891116.1">
    <property type="nucleotide sequence ID" value="NZ_BAAAVB010000010.1"/>
</dbReference>
<organism evidence="1 2">
    <name type="scientific">Actinokineospora diospyrosa</name>
    <dbReference type="NCBI Taxonomy" id="103728"/>
    <lineage>
        <taxon>Bacteria</taxon>
        <taxon>Bacillati</taxon>
        <taxon>Actinomycetota</taxon>
        <taxon>Actinomycetes</taxon>
        <taxon>Pseudonocardiales</taxon>
        <taxon>Pseudonocardiaceae</taxon>
        <taxon>Actinokineospora</taxon>
    </lineage>
</organism>
<dbReference type="EMBL" id="JAMTCO010000019">
    <property type="protein sequence ID" value="MCP2273929.1"/>
    <property type="molecule type" value="Genomic_DNA"/>
</dbReference>
<comment type="caution">
    <text evidence="1">The sequence shown here is derived from an EMBL/GenBank/DDBJ whole genome shotgun (WGS) entry which is preliminary data.</text>
</comment>
<evidence type="ECO:0000313" key="2">
    <source>
        <dbReference type="Proteomes" id="UP001205185"/>
    </source>
</evidence>
<reference evidence="1 2" key="1">
    <citation type="submission" date="2022-06" db="EMBL/GenBank/DDBJ databases">
        <title>Genomic Encyclopedia of Archaeal and Bacterial Type Strains, Phase II (KMG-II): from individual species to whole genera.</title>
        <authorList>
            <person name="Goeker M."/>
        </authorList>
    </citation>
    <scope>NUCLEOTIDE SEQUENCE [LARGE SCALE GENOMIC DNA]</scope>
    <source>
        <strain evidence="1 2">DSM 44255</strain>
    </source>
</reference>
<dbReference type="PANTHER" id="PTHR32011:SF2">
    <property type="entry name" value="OS08G0472400 PROTEIN"/>
    <property type="match status" value="1"/>
</dbReference>
<name>A0ABT1IMN2_9PSEU</name>
<dbReference type="PANTHER" id="PTHR32011">
    <property type="entry name" value="OS08G0472400 PROTEIN"/>
    <property type="match status" value="1"/>
</dbReference>
<proteinExistence type="predicted"/>
<dbReference type="Proteomes" id="UP001205185">
    <property type="component" value="Unassembled WGS sequence"/>
</dbReference>
<evidence type="ECO:0000313" key="1">
    <source>
        <dbReference type="EMBL" id="MCP2273929.1"/>
    </source>
</evidence>
<keyword evidence="2" id="KW-1185">Reference proteome</keyword>
<accession>A0ABT1IMN2</accession>